<reference evidence="1" key="1">
    <citation type="submission" date="2020-12" db="EMBL/GenBank/DDBJ databases">
        <title>Pontibaca salina gen. nov., sp. nov., isolated from marine sediment.</title>
        <authorList>
            <person name="Bo J."/>
            <person name="Wang S."/>
            <person name="Song X."/>
            <person name="Du Z."/>
        </authorList>
    </citation>
    <scope>NUCLEOTIDE SEQUENCE</scope>
    <source>
        <strain evidence="1">S1109L</strain>
    </source>
</reference>
<protein>
    <submittedName>
        <fullName evidence="1">Uncharacterized protein</fullName>
    </submittedName>
</protein>
<evidence type="ECO:0000313" key="1">
    <source>
        <dbReference type="EMBL" id="MBI6630009.1"/>
    </source>
</evidence>
<dbReference type="Proteomes" id="UP000613255">
    <property type="component" value="Unassembled WGS sequence"/>
</dbReference>
<gene>
    <name evidence="1" type="ORF">JAO82_08940</name>
</gene>
<keyword evidence="2" id="KW-1185">Reference proteome</keyword>
<organism evidence="1 2">
    <name type="scientific">Pontibaca salina</name>
    <dbReference type="NCBI Taxonomy" id="2795731"/>
    <lineage>
        <taxon>Bacteria</taxon>
        <taxon>Pseudomonadati</taxon>
        <taxon>Pseudomonadota</taxon>
        <taxon>Alphaproteobacteria</taxon>
        <taxon>Rhodobacterales</taxon>
        <taxon>Roseobacteraceae</taxon>
        <taxon>Pontibaca</taxon>
    </lineage>
</organism>
<name>A0A934HUY0_9RHOB</name>
<accession>A0A934HUY0</accession>
<evidence type="ECO:0000313" key="2">
    <source>
        <dbReference type="Proteomes" id="UP000613255"/>
    </source>
</evidence>
<dbReference type="AlphaFoldDB" id="A0A934HUY0"/>
<dbReference type="EMBL" id="JAEIJD010000006">
    <property type="protein sequence ID" value="MBI6630009.1"/>
    <property type="molecule type" value="Genomic_DNA"/>
</dbReference>
<sequence>MNNVKGLRNIKQKTEEMSKFVGAMNFELAKLDFDATDPASIKRALKKVNKIADEKTSSYKRNDWIQNFSRKLKGHVRKSLTKRAAETHIGG</sequence>
<comment type="caution">
    <text evidence="1">The sequence shown here is derived from an EMBL/GenBank/DDBJ whole genome shotgun (WGS) entry which is preliminary data.</text>
</comment>
<proteinExistence type="predicted"/>
<dbReference type="RefSeq" id="WP_198686037.1">
    <property type="nucleotide sequence ID" value="NZ_JAEIJD010000006.1"/>
</dbReference>